<comment type="caution">
    <text evidence="1">The sequence shown here is derived from an EMBL/GenBank/DDBJ whole genome shotgun (WGS) entry which is preliminary data.</text>
</comment>
<evidence type="ECO:0000313" key="2">
    <source>
        <dbReference type="Proteomes" id="UP000550714"/>
    </source>
</evidence>
<evidence type="ECO:0008006" key="3">
    <source>
        <dbReference type="Google" id="ProtNLM"/>
    </source>
</evidence>
<protein>
    <recommendedName>
        <fullName evidence="3">Glycosyltransferase involved in cell wall biogenesis</fullName>
    </recommendedName>
</protein>
<dbReference type="SUPFAM" id="SSF53448">
    <property type="entry name" value="Nucleotide-diphospho-sugar transferases"/>
    <property type="match status" value="1"/>
</dbReference>
<dbReference type="PANTHER" id="PTHR36529">
    <property type="entry name" value="SLL1095 PROTEIN"/>
    <property type="match status" value="1"/>
</dbReference>
<organism evidence="1 2">
    <name type="scientific">Prauserella isguenensis</name>
    <dbReference type="NCBI Taxonomy" id="1470180"/>
    <lineage>
        <taxon>Bacteria</taxon>
        <taxon>Bacillati</taxon>
        <taxon>Actinomycetota</taxon>
        <taxon>Actinomycetes</taxon>
        <taxon>Pseudonocardiales</taxon>
        <taxon>Pseudonocardiaceae</taxon>
        <taxon>Prauserella</taxon>
    </lineage>
</organism>
<dbReference type="Proteomes" id="UP000550714">
    <property type="component" value="Unassembled WGS sequence"/>
</dbReference>
<gene>
    <name evidence="1" type="ORF">FHS23_001900</name>
</gene>
<reference evidence="1 2" key="1">
    <citation type="submission" date="2020-08" db="EMBL/GenBank/DDBJ databases">
        <title>Genomic Encyclopedia of Type Strains, Phase III (KMG-III): the genomes of soil and plant-associated and newly described type strains.</title>
        <authorList>
            <person name="Whitman W."/>
        </authorList>
    </citation>
    <scope>NUCLEOTIDE SEQUENCE [LARGE SCALE GENOMIC DNA]</scope>
    <source>
        <strain evidence="1 2">CECT 8577</strain>
    </source>
</reference>
<sequence length="228" mass="22677">MSDGIVLVVAKAPVAGAAKTRLAASTGAVAAARVAAASLLDTLDAALRTPAAATAVAFTGDVDAAEERAELKALLGRCEVFGQRGSGFAERLAAAHSDVAARHAGAPVVQIGMDSPQVTPALLASALSRLGTAGAALGPAPDGGWWALALRDPRHATVLADVPMSTADTARATRTALVGRGLDVASLPMMSDVDTAADARAVARTVPDGRFARAVAAELGVSPGEGTR</sequence>
<name>A0A839S2E5_9PSEU</name>
<accession>A0A839S2E5</accession>
<dbReference type="Pfam" id="PF09837">
    <property type="entry name" value="DUF2064"/>
    <property type="match status" value="1"/>
</dbReference>
<dbReference type="PANTHER" id="PTHR36529:SF1">
    <property type="entry name" value="GLYCOSYLTRANSFERASE"/>
    <property type="match status" value="1"/>
</dbReference>
<keyword evidence="2" id="KW-1185">Reference proteome</keyword>
<dbReference type="Gene3D" id="3.90.550.10">
    <property type="entry name" value="Spore Coat Polysaccharide Biosynthesis Protein SpsA, Chain A"/>
    <property type="match status" value="1"/>
</dbReference>
<dbReference type="InterPro" id="IPR018641">
    <property type="entry name" value="Trfase_1_rSAM/seldom-assoc"/>
</dbReference>
<dbReference type="EMBL" id="JACHWU010000002">
    <property type="protein sequence ID" value="MBB3050877.1"/>
    <property type="molecule type" value="Genomic_DNA"/>
</dbReference>
<dbReference type="RefSeq" id="WP_183651770.1">
    <property type="nucleotide sequence ID" value="NZ_JACHWU010000002.1"/>
</dbReference>
<evidence type="ECO:0000313" key="1">
    <source>
        <dbReference type="EMBL" id="MBB3050877.1"/>
    </source>
</evidence>
<dbReference type="AlphaFoldDB" id="A0A839S2E5"/>
<proteinExistence type="predicted"/>
<dbReference type="InterPro" id="IPR029044">
    <property type="entry name" value="Nucleotide-diphossugar_trans"/>
</dbReference>